<evidence type="ECO:0000256" key="4">
    <source>
        <dbReference type="SAM" id="MobiDB-lite"/>
    </source>
</evidence>
<name>A0ABZ1D285_9TREE</name>
<feature type="domain" description="Helicase C-terminal" evidence="6">
    <location>
        <begin position="383"/>
        <end position="572"/>
    </location>
</feature>
<protein>
    <recommendedName>
        <fullName evidence="9">P-loop containing nucleoside triphosphate hydrolase protein</fullName>
    </recommendedName>
</protein>
<dbReference type="SUPFAM" id="SSF52540">
    <property type="entry name" value="P-loop containing nucleoside triphosphate hydrolases"/>
    <property type="match status" value="2"/>
</dbReference>
<feature type="compositionally biased region" description="Polar residues" evidence="4">
    <location>
        <begin position="1359"/>
        <end position="1374"/>
    </location>
</feature>
<evidence type="ECO:0000259" key="5">
    <source>
        <dbReference type="PROSITE" id="PS51192"/>
    </source>
</evidence>
<dbReference type="InterPro" id="IPR052247">
    <property type="entry name" value="Meiotic_Crossover_Helicase"/>
</dbReference>
<feature type="domain" description="Helicase ATP-binding" evidence="5">
    <location>
        <begin position="200"/>
        <end position="351"/>
    </location>
</feature>
<accession>A0ABZ1D285</accession>
<dbReference type="Gene3D" id="1.10.3380.10">
    <property type="entry name" value="Sec63 N-terminal domain-like domain"/>
    <property type="match status" value="1"/>
</dbReference>
<evidence type="ECO:0000256" key="3">
    <source>
        <dbReference type="ARBA" id="ARBA00022840"/>
    </source>
</evidence>
<keyword evidence="3" id="KW-0067">ATP-binding</keyword>
<dbReference type="CDD" id="cd18795">
    <property type="entry name" value="SF2_C_Ski2"/>
    <property type="match status" value="1"/>
</dbReference>
<evidence type="ECO:0000313" key="8">
    <source>
        <dbReference type="Proteomes" id="UP001329825"/>
    </source>
</evidence>
<proteinExistence type="inferred from homology"/>
<dbReference type="InterPro" id="IPR001650">
    <property type="entry name" value="Helicase_C-like"/>
</dbReference>
<dbReference type="InterPro" id="IPR027417">
    <property type="entry name" value="P-loop_NTPase"/>
</dbReference>
<dbReference type="SMART" id="SM00487">
    <property type="entry name" value="DEXDc"/>
    <property type="match status" value="1"/>
</dbReference>
<dbReference type="Gene3D" id="3.40.50.300">
    <property type="entry name" value="P-loop containing nucleotide triphosphate hydrolases"/>
    <property type="match status" value="2"/>
</dbReference>
<keyword evidence="2" id="KW-0547">Nucleotide-binding</keyword>
<dbReference type="Pfam" id="PF00270">
    <property type="entry name" value="DEAD"/>
    <property type="match status" value="1"/>
</dbReference>
<dbReference type="Pfam" id="PF00271">
    <property type="entry name" value="Helicase_C"/>
    <property type="match status" value="1"/>
</dbReference>
<keyword evidence="8" id="KW-1185">Reference proteome</keyword>
<evidence type="ECO:0008006" key="9">
    <source>
        <dbReference type="Google" id="ProtNLM"/>
    </source>
</evidence>
<evidence type="ECO:0000256" key="1">
    <source>
        <dbReference type="ARBA" id="ARBA00010140"/>
    </source>
</evidence>
<organism evidence="7 8">
    <name type="scientific">Kwoniella shivajii</name>
    <dbReference type="NCBI Taxonomy" id="564305"/>
    <lineage>
        <taxon>Eukaryota</taxon>
        <taxon>Fungi</taxon>
        <taxon>Dikarya</taxon>
        <taxon>Basidiomycota</taxon>
        <taxon>Agaricomycotina</taxon>
        <taxon>Tremellomycetes</taxon>
        <taxon>Tremellales</taxon>
        <taxon>Cryptococcaceae</taxon>
        <taxon>Kwoniella</taxon>
    </lineage>
</organism>
<dbReference type="SMART" id="SM00973">
    <property type="entry name" value="Sec63"/>
    <property type="match status" value="1"/>
</dbReference>
<dbReference type="RefSeq" id="XP_062792880.1">
    <property type="nucleotide sequence ID" value="XM_062936829.1"/>
</dbReference>
<dbReference type="PROSITE" id="PS51194">
    <property type="entry name" value="HELICASE_CTER"/>
    <property type="match status" value="1"/>
</dbReference>
<dbReference type="InterPro" id="IPR004179">
    <property type="entry name" value="Sec63-dom"/>
</dbReference>
<dbReference type="Gene3D" id="1.10.10.10">
    <property type="entry name" value="Winged helix-like DNA-binding domain superfamily/Winged helix DNA-binding domain"/>
    <property type="match status" value="1"/>
</dbReference>
<dbReference type="EMBL" id="CP141886">
    <property type="protein sequence ID" value="WRT68140.1"/>
    <property type="molecule type" value="Genomic_DNA"/>
</dbReference>
<feature type="region of interest" description="Disordered" evidence="4">
    <location>
        <begin position="1219"/>
        <end position="1238"/>
    </location>
</feature>
<comment type="similarity">
    <text evidence="1">Belongs to the helicase family. SKI2 subfamily.</text>
</comment>
<reference evidence="7 8" key="1">
    <citation type="submission" date="2024-01" db="EMBL/GenBank/DDBJ databases">
        <title>Comparative genomics of Cryptococcus and Kwoniella reveals pathogenesis evolution and contrasting modes of karyotype evolution via chromosome fusion or intercentromeric recombination.</title>
        <authorList>
            <person name="Coelho M.A."/>
            <person name="David-Palma M."/>
            <person name="Shea T."/>
            <person name="Bowers K."/>
            <person name="McGinley-Smith S."/>
            <person name="Mohammad A.W."/>
            <person name="Gnirke A."/>
            <person name="Yurkov A.M."/>
            <person name="Nowrousian M."/>
            <person name="Sun S."/>
            <person name="Cuomo C.A."/>
            <person name="Heitman J."/>
        </authorList>
    </citation>
    <scope>NUCLEOTIDE SEQUENCE [LARGE SCALE GENOMIC DNA]</scope>
    <source>
        <strain evidence="7">CBS 11374</strain>
    </source>
</reference>
<feature type="region of interest" description="Disordered" evidence="4">
    <location>
        <begin position="1099"/>
        <end position="1133"/>
    </location>
</feature>
<feature type="region of interest" description="Disordered" evidence="4">
    <location>
        <begin position="1"/>
        <end position="24"/>
    </location>
</feature>
<dbReference type="PANTHER" id="PTHR47835:SF3">
    <property type="entry name" value="HELICASE FOR MEIOSIS 1"/>
    <property type="match status" value="1"/>
</dbReference>
<dbReference type="GeneID" id="87957246"/>
<dbReference type="Pfam" id="PF02889">
    <property type="entry name" value="Sec63"/>
    <property type="match status" value="1"/>
</dbReference>
<feature type="compositionally biased region" description="Acidic residues" evidence="4">
    <location>
        <begin position="7"/>
        <end position="24"/>
    </location>
</feature>
<feature type="compositionally biased region" description="Polar residues" evidence="4">
    <location>
        <begin position="1105"/>
        <end position="1133"/>
    </location>
</feature>
<dbReference type="PROSITE" id="PS51192">
    <property type="entry name" value="HELICASE_ATP_BIND_1"/>
    <property type="match status" value="1"/>
</dbReference>
<feature type="region of interest" description="Disordered" evidence="4">
    <location>
        <begin position="1347"/>
        <end position="1375"/>
    </location>
</feature>
<dbReference type="PANTHER" id="PTHR47835">
    <property type="entry name" value="HFM1, ATP DEPENDENT DNA HELICASE HOMOLOG"/>
    <property type="match status" value="1"/>
</dbReference>
<dbReference type="InterPro" id="IPR014001">
    <property type="entry name" value="Helicase_ATP-bd"/>
</dbReference>
<dbReference type="InterPro" id="IPR011545">
    <property type="entry name" value="DEAD/DEAH_box_helicase_dom"/>
</dbReference>
<dbReference type="SUPFAM" id="SSF158702">
    <property type="entry name" value="Sec63 N-terminal domain-like"/>
    <property type="match status" value="1"/>
</dbReference>
<evidence type="ECO:0000256" key="2">
    <source>
        <dbReference type="ARBA" id="ARBA00022741"/>
    </source>
</evidence>
<dbReference type="Proteomes" id="UP001329825">
    <property type="component" value="Chromosome 6"/>
</dbReference>
<evidence type="ECO:0000313" key="7">
    <source>
        <dbReference type="EMBL" id="WRT68140.1"/>
    </source>
</evidence>
<dbReference type="SMART" id="SM00490">
    <property type="entry name" value="HELICc"/>
    <property type="match status" value="1"/>
</dbReference>
<gene>
    <name evidence="7" type="ORF">IL334_005115</name>
</gene>
<dbReference type="InterPro" id="IPR036388">
    <property type="entry name" value="WH-like_DNA-bd_sf"/>
</dbReference>
<evidence type="ECO:0000259" key="6">
    <source>
        <dbReference type="PROSITE" id="PS51194"/>
    </source>
</evidence>
<sequence length="1422" mass="159953">MIKMLDPDDEQLWNIDGPDEEEENQFIANSSLSVEDGTSFDPASPTPATNIPFPQSSISPVNSIHSTQHFRLPLANDISRNLPLTSRTSPYFDEHLKRDVQSTESSQPASKRITDMYNHVVSDQPLMTDKANSPPPSQMLMQDESVAVDDETTKTTKQHDPVAPVKSRVKLVSKSRLISDAHRKCFKFPVFNEIQSAVFEDVYCGDTNVVVAAPTGAGKTTIFELAFLRTQSRIVQNNDKPLSIYMAPTKSQDWQKRFAEHIGVICSEITGDCSDNFAVNTHLKRSDLVVTTPEKLDSITRGRAWNHKLIGRLELIMIDEVHILGEDRGATMEVVISRIKQSKPSVRIIAFGEEYRPVPLKREVYGIEGGGNEWALAPKLDRELFPLLLKHGEGKPVLVFCPTRRSCQTTADLIFKLYEESRAQKLLVPWHHKETDQLNLKDNKLAALSTCGIAVHHAGLDYADRKAIEQGFIGGKLHMIVATSTLAVGVNLPAHTVVIKGTMAWHGPVAGFQEYSDIDIQQMMGRAGRPQFDKTGTVVVMCEKSKVKKYQSMLYSESILESCLHRNLTEHVNCEIGLGTITTLGSAHESFLYIRIQQKPNHYAKALEDAGSDSQYKSWEEYLYHYIEESLSKLVDNGFVQRVEMEGSNGDYKLIPTQEGEILRRSMIAYHTMQRIMTINEDSTLLDLLEILAGAYEYQDLRIRPGEAKDIKYKLDETVASYADKVFILLQAQLASIQLDEDKKTEATSPLQTQMVIFVHAGRIAKAILQVAALRKYGKPMLAALELFRAIAGKAWDDSASVFRQLENVGPVSIRNLVEAGIRTFDQLLALDTHQTQQALKKKSYDLARDVRDQARRMPRFIVSIEEVGVEDSSDGDYRVLNLLLNAKPLSDNILDKDEDKKRRLKPSTWNWSILLLRQDYSFIVYIRKSLPALLKKKTISYPFKVDLNKRCDKIIAVVGVEYVTNLSDTVYPENMEDPNLSGTISVNDEGENDEEHPLPNVPCHHSCQDTNTCGHACCKDGVAPKPTAKVKSRIKSIQGIDTADKAHKPNSHMHVEKIKMVDQVATPTHPVSTPALRSPLKTEGLFLSASSSSEIEVLDATKPTRVQSKSKTSSVSADPSSIGSPTSSEKVISPNLNRQRNILSDDVYELIPAESSWEKPASGTDYSAYPEQIEDHPMENTSGEIPDHSQVTFLTANDNSDFDIEDMFKDVNVVSDTHQSSSSLNEPYVPYQSPPQPEQSVRFDFDIAEANQDYNGHYQDNNMMSQDHQCDELLLDSHNAEDWNDRNPYADHDYDEINNAPRLLVDSRDAKDEDHQDIDTRVRKRARFSSATPDCRLIPSRYEEKQGLRKDHGKYNGYDTNFTAPRSRSNSQEGIDYDEFDSLHDSNLYDPAEGFCADVEDETAEQRGVYAHYEGRYDQQH</sequence>